<evidence type="ECO:0000256" key="1">
    <source>
        <dbReference type="SAM" id="Phobius"/>
    </source>
</evidence>
<name>A0A8J8P5D7_9EURY</name>
<evidence type="ECO:0000313" key="3">
    <source>
        <dbReference type="Proteomes" id="UP000705823"/>
    </source>
</evidence>
<feature type="transmembrane region" description="Helical" evidence="1">
    <location>
        <begin position="15"/>
        <end position="32"/>
    </location>
</feature>
<protein>
    <submittedName>
        <fullName evidence="2">Uncharacterized protein</fullName>
    </submittedName>
</protein>
<comment type="caution">
    <text evidence="2">The sequence shown here is derived from an EMBL/GenBank/DDBJ whole genome shotgun (WGS) entry which is preliminary data.</text>
</comment>
<keyword evidence="1" id="KW-0472">Membrane</keyword>
<dbReference type="RefSeq" id="WP_142980794.1">
    <property type="nucleotide sequence ID" value="NZ_RKLU01000013.1"/>
</dbReference>
<gene>
    <name evidence="2" type="ORF">EGH24_14315</name>
</gene>
<organism evidence="2 3">
    <name type="scientific">Halonotius terrestris</name>
    <dbReference type="NCBI Taxonomy" id="2487750"/>
    <lineage>
        <taxon>Archaea</taxon>
        <taxon>Methanobacteriati</taxon>
        <taxon>Methanobacteriota</taxon>
        <taxon>Stenosarchaea group</taxon>
        <taxon>Halobacteria</taxon>
        <taxon>Halobacteriales</taxon>
        <taxon>Haloferacaceae</taxon>
        <taxon>Halonotius</taxon>
    </lineage>
</organism>
<keyword evidence="1" id="KW-0812">Transmembrane</keyword>
<sequence>MSGSEFPSSWSDPQYVTAIVGVLAVAALYVYSALTQSGPTTGEITFVLLVVLLPTTVAYEVARRW</sequence>
<dbReference type="EMBL" id="RKLU01000013">
    <property type="protein sequence ID" value="TQQ78521.1"/>
    <property type="molecule type" value="Genomic_DNA"/>
</dbReference>
<feature type="transmembrane region" description="Helical" evidence="1">
    <location>
        <begin position="44"/>
        <end position="62"/>
    </location>
</feature>
<evidence type="ECO:0000313" key="2">
    <source>
        <dbReference type="EMBL" id="TQQ78521.1"/>
    </source>
</evidence>
<keyword evidence="3" id="KW-1185">Reference proteome</keyword>
<keyword evidence="1" id="KW-1133">Transmembrane helix</keyword>
<proteinExistence type="predicted"/>
<accession>A0A8J8P5D7</accession>
<reference evidence="2" key="1">
    <citation type="submission" date="2019-02" db="EMBL/GenBank/DDBJ databases">
        <title>Halonotius sp. a new haloarchaeum isolated from saline soil.</title>
        <authorList>
            <person name="Duran-Viseras A."/>
            <person name="Sanchez-Porro C."/>
            <person name="Ventosa A."/>
        </authorList>
    </citation>
    <scope>NUCLEOTIDE SEQUENCE</scope>
    <source>
        <strain evidence="2">F15B</strain>
    </source>
</reference>
<dbReference type="AlphaFoldDB" id="A0A8J8P5D7"/>
<dbReference type="Proteomes" id="UP000705823">
    <property type="component" value="Unassembled WGS sequence"/>
</dbReference>